<dbReference type="AlphaFoldDB" id="A0A9D5K7R5"/>
<dbReference type="PANTHER" id="PTHR37838:SF1">
    <property type="entry name" value="NA(+)-TRANSLOCATING NADH-QUINONE REDUCTASE SUBUNIT C"/>
    <property type="match status" value="1"/>
</dbReference>
<dbReference type="GO" id="GO:0010181">
    <property type="term" value="F:FMN binding"/>
    <property type="evidence" value="ECO:0007669"/>
    <property type="project" value="InterPro"/>
</dbReference>
<feature type="domain" description="FMN-binding" evidence="17">
    <location>
        <begin position="103"/>
        <end position="198"/>
    </location>
</feature>
<dbReference type="PANTHER" id="PTHR37838">
    <property type="entry name" value="NA(+)-TRANSLOCATING NADH-QUINONE REDUCTASE SUBUNIT C"/>
    <property type="match status" value="1"/>
</dbReference>
<keyword evidence="5" id="KW-0285">Flavoprotein</keyword>
<comment type="caution">
    <text evidence="18">The sequence shown here is derived from an EMBL/GenBank/DDBJ whole genome shotgun (WGS) entry which is preliminary data.</text>
</comment>
<keyword evidence="14 16" id="KW-0472">Membrane</keyword>
<protein>
    <submittedName>
        <fullName evidence="18">FMN-binding protein</fullName>
    </submittedName>
</protein>
<keyword evidence="11" id="KW-0915">Sodium</keyword>
<evidence type="ECO:0000256" key="8">
    <source>
        <dbReference type="ARBA" id="ARBA00022967"/>
    </source>
</evidence>
<proteinExistence type="predicted"/>
<evidence type="ECO:0000256" key="11">
    <source>
        <dbReference type="ARBA" id="ARBA00023053"/>
    </source>
</evidence>
<dbReference type="InterPro" id="IPR010204">
    <property type="entry name" value="NqrC"/>
</dbReference>
<dbReference type="GO" id="GO:0006814">
    <property type="term" value="P:sodium ion transport"/>
    <property type="evidence" value="ECO:0007669"/>
    <property type="project" value="UniProtKB-KW"/>
</dbReference>
<evidence type="ECO:0000256" key="2">
    <source>
        <dbReference type="ARBA" id="ARBA00022475"/>
    </source>
</evidence>
<evidence type="ECO:0000256" key="15">
    <source>
        <dbReference type="ARBA" id="ARBA00023201"/>
    </source>
</evidence>
<keyword evidence="9 16" id="KW-1133">Transmembrane helix</keyword>
<keyword evidence="2" id="KW-1003">Cell membrane</keyword>
<evidence type="ECO:0000256" key="14">
    <source>
        <dbReference type="ARBA" id="ARBA00023136"/>
    </source>
</evidence>
<evidence type="ECO:0000256" key="4">
    <source>
        <dbReference type="ARBA" id="ARBA00022553"/>
    </source>
</evidence>
<evidence type="ECO:0000256" key="12">
    <source>
        <dbReference type="ARBA" id="ARBA00023065"/>
    </source>
</evidence>
<gene>
    <name evidence="18" type="ORF">GF359_01505</name>
</gene>
<evidence type="ECO:0000256" key="10">
    <source>
        <dbReference type="ARBA" id="ARBA00023027"/>
    </source>
</evidence>
<keyword evidence="6" id="KW-0288">FMN</keyword>
<evidence type="ECO:0000313" key="19">
    <source>
        <dbReference type="Proteomes" id="UP000630660"/>
    </source>
</evidence>
<accession>A0A9D5K7R5</accession>
<dbReference type="GO" id="GO:0016020">
    <property type="term" value="C:membrane"/>
    <property type="evidence" value="ECO:0007669"/>
    <property type="project" value="InterPro"/>
</dbReference>
<keyword evidence="10" id="KW-0520">NAD</keyword>
<keyword evidence="1" id="KW-0813">Transport</keyword>
<evidence type="ECO:0000256" key="6">
    <source>
        <dbReference type="ARBA" id="ARBA00022643"/>
    </source>
</evidence>
<reference evidence="18" key="1">
    <citation type="submission" date="2019-11" db="EMBL/GenBank/DDBJ databases">
        <title>Microbial mats filling the niche in hypersaline microbial mats.</title>
        <authorList>
            <person name="Wong H.L."/>
            <person name="Macleod F.I."/>
            <person name="White R.A. III"/>
            <person name="Burns B.P."/>
        </authorList>
    </citation>
    <scope>NUCLEOTIDE SEQUENCE</scope>
    <source>
        <strain evidence="18">Bin_327</strain>
    </source>
</reference>
<sequence length="205" mass="22597">MSIKEKAWYPVLFMFLASVFFVAILVVFGAFTQPRVEANAQIAFERAALEASPAELPEPMNPTRNHNMYTELVADSAEGTAGALRFIQDGKLVAYLLPIEGQGFWAPIKGVIGIAADKRMITGIAFYQQEETPGLGGEIVNKPFRSQFEGKLLSEEGIPIEIRSVSAELDENSVHAVTGATQTSTRLGRFMNDKLTEWQVRMGVR</sequence>
<keyword evidence="3" id="KW-0997">Cell inner membrane</keyword>
<organism evidence="18 19">
    <name type="scientific">candidate division WOR-3 bacterium</name>
    <dbReference type="NCBI Taxonomy" id="2052148"/>
    <lineage>
        <taxon>Bacteria</taxon>
        <taxon>Bacteria division WOR-3</taxon>
    </lineage>
</organism>
<evidence type="ECO:0000256" key="5">
    <source>
        <dbReference type="ARBA" id="ARBA00022630"/>
    </source>
</evidence>
<name>A0A9D5K7R5_UNCW3</name>
<dbReference type="Proteomes" id="UP000630660">
    <property type="component" value="Unassembled WGS sequence"/>
</dbReference>
<keyword evidence="4" id="KW-0597">Phosphoprotein</keyword>
<dbReference type="EMBL" id="WJKJ01000045">
    <property type="protein sequence ID" value="MBD3363871.1"/>
    <property type="molecule type" value="Genomic_DNA"/>
</dbReference>
<evidence type="ECO:0000256" key="9">
    <source>
        <dbReference type="ARBA" id="ARBA00022989"/>
    </source>
</evidence>
<evidence type="ECO:0000259" key="17">
    <source>
        <dbReference type="SMART" id="SM00900"/>
    </source>
</evidence>
<dbReference type="SMART" id="SM00900">
    <property type="entry name" value="FMN_bind"/>
    <property type="match status" value="1"/>
</dbReference>
<evidence type="ECO:0000256" key="16">
    <source>
        <dbReference type="SAM" id="Phobius"/>
    </source>
</evidence>
<evidence type="ECO:0000313" key="18">
    <source>
        <dbReference type="EMBL" id="MBD3363871.1"/>
    </source>
</evidence>
<dbReference type="GO" id="GO:0016655">
    <property type="term" value="F:oxidoreductase activity, acting on NAD(P)H, quinone or similar compound as acceptor"/>
    <property type="evidence" value="ECO:0007669"/>
    <property type="project" value="InterPro"/>
</dbReference>
<dbReference type="InterPro" id="IPR007329">
    <property type="entry name" value="FMN-bd"/>
</dbReference>
<keyword evidence="8" id="KW-1278">Translocase</keyword>
<evidence type="ECO:0000256" key="13">
    <source>
        <dbReference type="ARBA" id="ARBA00023075"/>
    </source>
</evidence>
<keyword evidence="15" id="KW-0739">Sodium transport</keyword>
<evidence type="ECO:0000256" key="1">
    <source>
        <dbReference type="ARBA" id="ARBA00022448"/>
    </source>
</evidence>
<feature type="transmembrane region" description="Helical" evidence="16">
    <location>
        <begin position="7"/>
        <end position="31"/>
    </location>
</feature>
<keyword evidence="12" id="KW-0406">Ion transport</keyword>
<keyword evidence="7 16" id="KW-0812">Transmembrane</keyword>
<evidence type="ECO:0000256" key="7">
    <source>
        <dbReference type="ARBA" id="ARBA00022692"/>
    </source>
</evidence>
<keyword evidence="13" id="KW-0830">Ubiquinone</keyword>
<dbReference type="Pfam" id="PF04205">
    <property type="entry name" value="FMN_bind"/>
    <property type="match status" value="1"/>
</dbReference>
<evidence type="ECO:0000256" key="3">
    <source>
        <dbReference type="ARBA" id="ARBA00022519"/>
    </source>
</evidence>